<organism evidence="1 2">
    <name type="scientific">Crotalaria pallida</name>
    <name type="common">Smooth rattlebox</name>
    <name type="synonym">Crotalaria striata</name>
    <dbReference type="NCBI Taxonomy" id="3830"/>
    <lineage>
        <taxon>Eukaryota</taxon>
        <taxon>Viridiplantae</taxon>
        <taxon>Streptophyta</taxon>
        <taxon>Embryophyta</taxon>
        <taxon>Tracheophyta</taxon>
        <taxon>Spermatophyta</taxon>
        <taxon>Magnoliopsida</taxon>
        <taxon>eudicotyledons</taxon>
        <taxon>Gunneridae</taxon>
        <taxon>Pentapetalae</taxon>
        <taxon>rosids</taxon>
        <taxon>fabids</taxon>
        <taxon>Fabales</taxon>
        <taxon>Fabaceae</taxon>
        <taxon>Papilionoideae</taxon>
        <taxon>50 kb inversion clade</taxon>
        <taxon>genistoids sensu lato</taxon>
        <taxon>core genistoids</taxon>
        <taxon>Crotalarieae</taxon>
        <taxon>Crotalaria</taxon>
    </lineage>
</organism>
<sequence>MDQSMAKSLWGDSNLDWVAIPSIGRSGGILCIWRKSSFSRCNVVQGNNFILIQGVWISDFFICSIVTVYSPCGLAKKISLWEELRALKFSLGSGLWDFLGDFNVVRDLSERRGVSSTTRPSEASLFDD</sequence>
<name>A0AAN9FG09_CROPI</name>
<dbReference type="InterPro" id="IPR036691">
    <property type="entry name" value="Endo/exonu/phosph_ase_sf"/>
</dbReference>
<gene>
    <name evidence="1" type="ORF">RIF29_15737</name>
</gene>
<evidence type="ECO:0000313" key="2">
    <source>
        <dbReference type="Proteomes" id="UP001372338"/>
    </source>
</evidence>
<reference evidence="1 2" key="1">
    <citation type="submission" date="2024-01" db="EMBL/GenBank/DDBJ databases">
        <title>The genomes of 5 underutilized Papilionoideae crops provide insights into root nodulation and disease resistanc.</title>
        <authorList>
            <person name="Yuan L."/>
        </authorList>
    </citation>
    <scope>NUCLEOTIDE SEQUENCE [LARGE SCALE GENOMIC DNA]</scope>
    <source>
        <strain evidence="1">ZHUSHIDOU_FW_LH</strain>
        <tissue evidence="1">Leaf</tissue>
    </source>
</reference>
<protein>
    <submittedName>
        <fullName evidence="1">Uncharacterized protein</fullName>
    </submittedName>
</protein>
<accession>A0AAN9FG09</accession>
<keyword evidence="2" id="KW-1185">Reference proteome</keyword>
<dbReference type="Gene3D" id="3.60.10.10">
    <property type="entry name" value="Endonuclease/exonuclease/phosphatase"/>
    <property type="match status" value="1"/>
</dbReference>
<comment type="caution">
    <text evidence="1">The sequence shown here is derived from an EMBL/GenBank/DDBJ whole genome shotgun (WGS) entry which is preliminary data.</text>
</comment>
<dbReference type="Proteomes" id="UP001372338">
    <property type="component" value="Unassembled WGS sequence"/>
</dbReference>
<proteinExistence type="predicted"/>
<dbReference type="AlphaFoldDB" id="A0AAN9FG09"/>
<dbReference type="SUPFAM" id="SSF56219">
    <property type="entry name" value="DNase I-like"/>
    <property type="match status" value="1"/>
</dbReference>
<dbReference type="EMBL" id="JAYWIO010000003">
    <property type="protein sequence ID" value="KAK7274641.1"/>
    <property type="molecule type" value="Genomic_DNA"/>
</dbReference>
<evidence type="ECO:0000313" key="1">
    <source>
        <dbReference type="EMBL" id="KAK7274641.1"/>
    </source>
</evidence>